<dbReference type="EMBL" id="GEDG01033361">
    <property type="protein sequence ID" value="JAP10295.1"/>
    <property type="molecule type" value="Transcribed_RNA"/>
</dbReference>
<dbReference type="AlphaFoldDB" id="A0A0V0GRJ5"/>
<name>A0A0V0GRJ5_SOLCH</name>
<protein>
    <submittedName>
        <fullName evidence="1">Putative ovule protein</fullName>
    </submittedName>
</protein>
<proteinExistence type="predicted"/>
<accession>A0A0V0GRJ5</accession>
<sequence length="62" mass="7024">MPNISLESAKGVHGWNITLEGYCMIGSWKELLNFSRPWNHSKGSKTLKIHLYGSPLVKELIL</sequence>
<organism evidence="1">
    <name type="scientific">Solanum chacoense</name>
    <name type="common">Chaco potato</name>
    <dbReference type="NCBI Taxonomy" id="4108"/>
    <lineage>
        <taxon>Eukaryota</taxon>
        <taxon>Viridiplantae</taxon>
        <taxon>Streptophyta</taxon>
        <taxon>Embryophyta</taxon>
        <taxon>Tracheophyta</taxon>
        <taxon>Spermatophyta</taxon>
        <taxon>Magnoliopsida</taxon>
        <taxon>eudicotyledons</taxon>
        <taxon>Gunneridae</taxon>
        <taxon>Pentapetalae</taxon>
        <taxon>asterids</taxon>
        <taxon>lamiids</taxon>
        <taxon>Solanales</taxon>
        <taxon>Solanaceae</taxon>
        <taxon>Solanoideae</taxon>
        <taxon>Solaneae</taxon>
        <taxon>Solanum</taxon>
    </lineage>
</organism>
<evidence type="ECO:0000313" key="1">
    <source>
        <dbReference type="EMBL" id="JAP10295.1"/>
    </source>
</evidence>
<reference evidence="1" key="1">
    <citation type="submission" date="2015-12" db="EMBL/GenBank/DDBJ databases">
        <title>Gene expression during late stages of embryo sac development: a critical building block for successful pollen-pistil interactions.</title>
        <authorList>
            <person name="Liu Y."/>
            <person name="Joly V."/>
            <person name="Sabar M."/>
            <person name="Matton D.P."/>
        </authorList>
    </citation>
    <scope>NUCLEOTIDE SEQUENCE</scope>
</reference>